<evidence type="ECO:0000256" key="2">
    <source>
        <dbReference type="ARBA" id="ARBA00036080"/>
    </source>
</evidence>
<protein>
    <recommendedName>
        <fullName evidence="5">UDP-N-acetylglucosamine 2-epimerase</fullName>
        <ecNumber evidence="4">5.1.3.14</ecNumber>
    </recommendedName>
</protein>
<feature type="domain" description="UDP-N-acetylglucosamine 2-epimerase" evidence="7">
    <location>
        <begin position="25"/>
        <end position="372"/>
    </location>
</feature>
<proteinExistence type="inferred from homology"/>
<dbReference type="SUPFAM" id="SSF53756">
    <property type="entry name" value="UDP-Glycosyltransferase/glycogen phosphorylase"/>
    <property type="match status" value="1"/>
</dbReference>
<dbReference type="InterPro" id="IPR003331">
    <property type="entry name" value="UDP_GlcNAc_Epimerase_2_dom"/>
</dbReference>
<dbReference type="FunFam" id="3.40.50.2000:FF:000043">
    <property type="entry name" value="UDP-N-acetylglucosamine 2-epimerase"/>
    <property type="match status" value="1"/>
</dbReference>
<evidence type="ECO:0000256" key="4">
    <source>
        <dbReference type="ARBA" id="ARBA00038858"/>
    </source>
</evidence>
<sequence>MSKVKVLTVFGTRPEAIKMAPLVHSLSNDDRFDAKCCVTAQHREMLDQVLQLFEITPDYDLNLMKKGQTLNDITARIIVELKPILEEFNPDIVLVHGDTATTFAVSLAAYYEQIPVGHVEAGLRTGDIYSPWPEEANRRLTGVLTKFHFAPTDISRDNLLKENLHSESIFVTGNTVIDALLMVQEKIEKTVSLKKQLESEFLFLDEYKKLILVTGHRRESFGDGFERICEALAKIAKRNPDAQIVYPMHLNPNVREPVNRILKNISNIFLIEPKEYLPFVYLMGRSDVILTDSGGIQEEAPSIGKPVLVMRDTTERPEAVSAGTVKLVGTDTNNIIESVELLLNDEDEYQRMSFSHNPYGDGNATKKIIEVLSGLRD</sequence>
<evidence type="ECO:0000256" key="5">
    <source>
        <dbReference type="ARBA" id="ARBA00074883"/>
    </source>
</evidence>
<dbReference type="GO" id="GO:0008761">
    <property type="term" value="F:UDP-N-acetylglucosamine 2-epimerase activity"/>
    <property type="evidence" value="ECO:0007669"/>
    <property type="project" value="UniProtKB-EC"/>
</dbReference>
<evidence type="ECO:0000313" key="8">
    <source>
        <dbReference type="EMBL" id="QOS22238.1"/>
    </source>
</evidence>
<name>A0A7M1W5L6_VIBPH</name>
<organism evidence="8">
    <name type="scientific">Vibrio parahaemolyticus</name>
    <dbReference type="NCBI Taxonomy" id="670"/>
    <lineage>
        <taxon>Bacteria</taxon>
        <taxon>Pseudomonadati</taxon>
        <taxon>Pseudomonadota</taxon>
        <taxon>Gammaproteobacteria</taxon>
        <taxon>Vibrionales</taxon>
        <taxon>Vibrionaceae</taxon>
        <taxon>Vibrio</taxon>
    </lineage>
</organism>
<comment type="similarity">
    <text evidence="3 6">Belongs to the UDP-N-acetylglucosamine 2-epimerase family.</text>
</comment>
<evidence type="ECO:0000256" key="6">
    <source>
        <dbReference type="RuleBase" id="RU003513"/>
    </source>
</evidence>
<reference evidence="8" key="1">
    <citation type="submission" date="2020-08" db="EMBL/GenBank/DDBJ databases">
        <title>Genetic structure, function and evolution of capsule biosynthesis loci in Vibrio parahaemolyticus.</title>
        <authorList>
            <person name="Li L."/>
            <person name="Bian S."/>
        </authorList>
    </citation>
    <scope>NUCLEOTIDE SEQUENCE</scope>
    <source>
        <strain evidence="8">VP446</strain>
    </source>
</reference>
<dbReference type="AlphaFoldDB" id="A0A7M1W5L6"/>
<dbReference type="PANTHER" id="PTHR43174:SF2">
    <property type="entry name" value="UDP-N-ACETYLGLUCOSAMINE 2-EPIMERASE"/>
    <property type="match status" value="1"/>
</dbReference>
<keyword evidence="1 6" id="KW-0413">Isomerase</keyword>
<evidence type="ECO:0000259" key="7">
    <source>
        <dbReference type="Pfam" id="PF02350"/>
    </source>
</evidence>
<dbReference type="CDD" id="cd03786">
    <property type="entry name" value="GTB_UDP-GlcNAc_2-Epimerase"/>
    <property type="match status" value="1"/>
</dbReference>
<dbReference type="EMBL" id="MT898209">
    <property type="protein sequence ID" value="QOS22238.1"/>
    <property type="molecule type" value="Genomic_DNA"/>
</dbReference>
<evidence type="ECO:0000256" key="3">
    <source>
        <dbReference type="ARBA" id="ARBA00038209"/>
    </source>
</evidence>
<evidence type="ECO:0000256" key="1">
    <source>
        <dbReference type="ARBA" id="ARBA00023235"/>
    </source>
</evidence>
<dbReference type="PANTHER" id="PTHR43174">
    <property type="entry name" value="UDP-N-ACETYLGLUCOSAMINE 2-EPIMERASE"/>
    <property type="match status" value="1"/>
</dbReference>
<dbReference type="NCBIfam" id="TIGR00236">
    <property type="entry name" value="wecB"/>
    <property type="match status" value="1"/>
</dbReference>
<gene>
    <name evidence="8" type="primary">wecB</name>
    <name evidence="8" type="ORF">VP446_00009</name>
</gene>
<dbReference type="EC" id="5.1.3.14" evidence="4"/>
<dbReference type="Gene3D" id="3.40.50.2000">
    <property type="entry name" value="Glycogen Phosphorylase B"/>
    <property type="match status" value="2"/>
</dbReference>
<dbReference type="InterPro" id="IPR029767">
    <property type="entry name" value="WecB-like"/>
</dbReference>
<dbReference type="Pfam" id="PF02350">
    <property type="entry name" value="Epimerase_2"/>
    <property type="match status" value="1"/>
</dbReference>
<dbReference type="RefSeq" id="WP_031428543.1">
    <property type="nucleotide sequence ID" value="NZ_CP062150.1"/>
</dbReference>
<accession>A0A7M1W5L6</accession>
<comment type="catalytic activity">
    <reaction evidence="2">
        <text>UDP-N-acetyl-alpha-D-glucosamine = UDP-N-acetyl-alpha-D-mannosamine</text>
        <dbReference type="Rhea" id="RHEA:17213"/>
        <dbReference type="ChEBI" id="CHEBI:57705"/>
        <dbReference type="ChEBI" id="CHEBI:68623"/>
        <dbReference type="EC" id="5.1.3.14"/>
    </reaction>
</comment>